<dbReference type="InterPro" id="IPR013083">
    <property type="entry name" value="Znf_RING/FYVE/PHD"/>
</dbReference>
<dbReference type="PANTHER" id="PTHR21540">
    <property type="entry name" value="RING FINGER AND SWIM DOMAIN-CONTAINING PROTEIN 2"/>
    <property type="match status" value="1"/>
</dbReference>
<feature type="compositionally biased region" description="Low complexity" evidence="1">
    <location>
        <begin position="306"/>
        <end position="319"/>
    </location>
</feature>
<accession>A0ABR4GTM4</accession>
<feature type="compositionally biased region" description="Polar residues" evidence="1">
    <location>
        <begin position="320"/>
        <end position="347"/>
    </location>
</feature>
<feature type="compositionally biased region" description="Polar residues" evidence="1">
    <location>
        <begin position="258"/>
        <end position="274"/>
    </location>
</feature>
<dbReference type="Gene3D" id="3.30.40.10">
    <property type="entry name" value="Zinc/RING finger domain, C3HC4 (zinc finger)"/>
    <property type="match status" value="1"/>
</dbReference>
<evidence type="ECO:0000313" key="3">
    <source>
        <dbReference type="Proteomes" id="UP001610334"/>
    </source>
</evidence>
<dbReference type="Proteomes" id="UP001610334">
    <property type="component" value="Unassembled WGS sequence"/>
</dbReference>
<feature type="compositionally biased region" description="Acidic residues" evidence="1">
    <location>
        <begin position="385"/>
        <end position="423"/>
    </location>
</feature>
<evidence type="ECO:0000313" key="2">
    <source>
        <dbReference type="EMBL" id="KAL2802371.1"/>
    </source>
</evidence>
<feature type="region of interest" description="Disordered" evidence="1">
    <location>
        <begin position="148"/>
        <end position="359"/>
    </location>
</feature>
<reference evidence="2 3" key="1">
    <citation type="submission" date="2024-07" db="EMBL/GenBank/DDBJ databases">
        <title>Section-level genome sequencing and comparative genomics of Aspergillus sections Usti and Cavernicolus.</title>
        <authorList>
            <consortium name="Lawrence Berkeley National Laboratory"/>
            <person name="Nybo J.L."/>
            <person name="Vesth T.C."/>
            <person name="Theobald S."/>
            <person name="Frisvad J.C."/>
            <person name="Larsen T.O."/>
            <person name="Kjaerboelling I."/>
            <person name="Rothschild-Mancinelli K."/>
            <person name="Lyhne E.K."/>
            <person name="Kogle M.E."/>
            <person name="Barry K."/>
            <person name="Clum A."/>
            <person name="Na H."/>
            <person name="Ledsgaard L."/>
            <person name="Lin J."/>
            <person name="Lipzen A."/>
            <person name="Kuo A."/>
            <person name="Riley R."/>
            <person name="Mondo S."/>
            <person name="Labutti K."/>
            <person name="Haridas S."/>
            <person name="Pangalinan J."/>
            <person name="Salamov A.A."/>
            <person name="Simmons B.A."/>
            <person name="Magnuson J.K."/>
            <person name="Chen J."/>
            <person name="Drula E."/>
            <person name="Henrissat B."/>
            <person name="Wiebenga A."/>
            <person name="Lubbers R.J."/>
            <person name="Gomes A.C."/>
            <person name="Makela M.R."/>
            <person name="Stajich J."/>
            <person name="Grigoriev I.V."/>
            <person name="Mortensen U.H."/>
            <person name="De Vries R.P."/>
            <person name="Baker S.E."/>
            <person name="Andersen M.R."/>
        </authorList>
    </citation>
    <scope>NUCLEOTIDE SEQUENCE [LARGE SCALE GENOMIC DNA]</scope>
    <source>
        <strain evidence="2 3">CBS 588.65</strain>
    </source>
</reference>
<organism evidence="2 3">
    <name type="scientific">Aspergillus granulosus</name>
    <dbReference type="NCBI Taxonomy" id="176169"/>
    <lineage>
        <taxon>Eukaryota</taxon>
        <taxon>Fungi</taxon>
        <taxon>Dikarya</taxon>
        <taxon>Ascomycota</taxon>
        <taxon>Pezizomycotina</taxon>
        <taxon>Eurotiomycetes</taxon>
        <taxon>Eurotiomycetidae</taxon>
        <taxon>Eurotiales</taxon>
        <taxon>Aspergillaceae</taxon>
        <taxon>Aspergillus</taxon>
        <taxon>Aspergillus subgen. Nidulantes</taxon>
    </lineage>
</organism>
<gene>
    <name evidence="2" type="ORF">BJX63DRAFT_437929</name>
</gene>
<feature type="compositionally biased region" description="Polar residues" evidence="1">
    <location>
        <begin position="149"/>
        <end position="176"/>
    </location>
</feature>
<feature type="compositionally biased region" description="Polar residues" evidence="1">
    <location>
        <begin position="289"/>
        <end position="305"/>
    </location>
</feature>
<comment type="caution">
    <text evidence="2">The sequence shown here is derived from an EMBL/GenBank/DDBJ whole genome shotgun (WGS) entry which is preliminary data.</text>
</comment>
<name>A0ABR4GTM4_9EURO</name>
<proteinExistence type="predicted"/>
<protein>
    <recommendedName>
        <fullName evidence="4">RING-type domain-containing protein</fullName>
    </recommendedName>
</protein>
<dbReference type="PANTHER" id="PTHR21540:SF0">
    <property type="entry name" value="PHD FAMILY PROTEIN"/>
    <property type="match status" value="1"/>
</dbReference>
<evidence type="ECO:0000256" key="1">
    <source>
        <dbReference type="SAM" id="MobiDB-lite"/>
    </source>
</evidence>
<feature type="compositionally biased region" description="Polar residues" evidence="1">
    <location>
        <begin position="216"/>
        <end position="225"/>
    </location>
</feature>
<dbReference type="SUPFAM" id="SSF57850">
    <property type="entry name" value="RING/U-box"/>
    <property type="match status" value="1"/>
</dbReference>
<feature type="region of interest" description="Disordered" evidence="1">
    <location>
        <begin position="375"/>
        <end position="424"/>
    </location>
</feature>
<dbReference type="EMBL" id="JBFXLT010000187">
    <property type="protein sequence ID" value="KAL2802371.1"/>
    <property type="molecule type" value="Genomic_DNA"/>
</dbReference>
<evidence type="ECO:0008006" key="4">
    <source>
        <dbReference type="Google" id="ProtNLM"/>
    </source>
</evidence>
<dbReference type="InterPro" id="IPR039903">
    <property type="entry name" value="Zswim2"/>
</dbReference>
<keyword evidence="3" id="KW-1185">Reference proteome</keyword>
<sequence length="464" mass="49651">MPSRKYESSTTTTYLPHLSEILKLDPEGEPHCAGIAVSKGRRCQLRTNQYGRRTALSLLDKGTADLRAGLCIDDILQDLAPHVLCTRWHQGQASTLVSQWQRRVDRYLASAPVQRSSGRSPRSPYEGWTLAECLAELDRLRAARATDSVAASQPSARATPTNGLFANAFSSDSGNASRTSTTSRTVERQPVTNATPTIRRPEPVITADVPPFGQVMSGSTSNRIPTVTPIATRANPPDASSTARSALLSRSSPAPTSNRIPTATPNTPGASSTDRSALPSRSSPAPTSNRIPTATPNTPGASSTDRSALPSRSSPAPTSNRIPTATPNTPGASSTTRPVLPSRSSPAPTVRPREVTRRSVHGDCSICLDALRKPSTSSVLAPVDADGDGGSVDDNEEEDEDEIEDEAEETDGESEVESEDGEAEKELSWCKAQCGVNYHKKCIDKWLAEADRPTCPSCRRTWKD</sequence>
<feature type="compositionally biased region" description="Low complexity" evidence="1">
    <location>
        <begin position="275"/>
        <end position="288"/>
    </location>
</feature>
<feature type="compositionally biased region" description="Low complexity" evidence="1">
    <location>
        <begin position="239"/>
        <end position="257"/>
    </location>
</feature>